<evidence type="ECO:0000256" key="6">
    <source>
        <dbReference type="ARBA" id="ARBA00022989"/>
    </source>
</evidence>
<feature type="domain" description="Glycosyltransferase RgtA/B/C/D-like" evidence="9">
    <location>
        <begin position="67"/>
        <end position="227"/>
    </location>
</feature>
<feature type="transmembrane region" description="Helical" evidence="8">
    <location>
        <begin position="21"/>
        <end position="40"/>
    </location>
</feature>
<evidence type="ECO:0000256" key="4">
    <source>
        <dbReference type="ARBA" id="ARBA00022679"/>
    </source>
</evidence>
<dbReference type="GO" id="GO:0005886">
    <property type="term" value="C:plasma membrane"/>
    <property type="evidence" value="ECO:0007669"/>
    <property type="project" value="UniProtKB-SubCell"/>
</dbReference>
<dbReference type="RefSeq" id="WP_149760266.1">
    <property type="nucleotide sequence ID" value="NZ_BSPE01000056.1"/>
</dbReference>
<sequence length="509" mass="56354">MDSRRSPGNPISDGQTTTATSAVLLTVLFYIAFWTLQSSLSSNNLDAHGDMVENFAWGIGWQLGYYKHPPFFAWASAAWFLVFPRTNVFYHLLSSVSVAVAMWAMWRISTRLFDRNQQILLVASVFFLPPLTFLAQNYNATSAMLPLWALTFLFYLRLIERRSVLDACLLGLFAGLAILAKYHSIVLLLAIAAHMLVDRDVRPIFLTKLPWIVAFVGALVLAPHFLWMVANDFITVRYASEQGSGNWMDTLRYAARFPVAMLLYTLPIFLLLIPHRFPRSGKPLFAWGQWRVFRDTLQGRALAYVGVLSPLITLVLGLALNAQVSSLWAIPFFVFIPFFLVPLLPRELAGRQKIVVPAMIALYAAALLALAPSLKERSFESARGNAATPLAAISKVVEARWHAATGKTLGIVAGDNMVANAVSFYAADRPYAVQQASLKFTPWVSRDDIEKAGAAYICALGSVDACRTQALELFGRIDAEEALQVPVEFGTAATPAWTGTLLMRFPAAH</sequence>
<keyword evidence="6 8" id="KW-1133">Transmembrane helix</keyword>
<gene>
    <name evidence="10" type="ORF">SAMN04488498_105250</name>
</gene>
<keyword evidence="11" id="KW-1185">Reference proteome</keyword>
<name>A0A1I3YZG5_9HYPH</name>
<evidence type="ECO:0000256" key="1">
    <source>
        <dbReference type="ARBA" id="ARBA00004651"/>
    </source>
</evidence>
<evidence type="ECO:0000256" key="7">
    <source>
        <dbReference type="ARBA" id="ARBA00023136"/>
    </source>
</evidence>
<feature type="transmembrane region" description="Helical" evidence="8">
    <location>
        <begin position="209"/>
        <end position="230"/>
    </location>
</feature>
<feature type="transmembrane region" description="Helical" evidence="8">
    <location>
        <begin position="88"/>
        <end position="106"/>
    </location>
</feature>
<dbReference type="InterPro" id="IPR050297">
    <property type="entry name" value="LipidA_mod_glycosyltrf_83"/>
</dbReference>
<keyword evidence="3 10" id="KW-0328">Glycosyltransferase</keyword>
<keyword evidence="2" id="KW-1003">Cell membrane</keyword>
<feature type="transmembrane region" description="Helical" evidence="8">
    <location>
        <begin position="251"/>
        <end position="273"/>
    </location>
</feature>
<feature type="transmembrane region" description="Helical" evidence="8">
    <location>
        <begin position="141"/>
        <end position="158"/>
    </location>
</feature>
<feature type="transmembrane region" description="Helical" evidence="8">
    <location>
        <begin position="327"/>
        <end position="344"/>
    </location>
</feature>
<evidence type="ECO:0000313" key="11">
    <source>
        <dbReference type="Proteomes" id="UP000323300"/>
    </source>
</evidence>
<evidence type="ECO:0000256" key="8">
    <source>
        <dbReference type="SAM" id="Phobius"/>
    </source>
</evidence>
<reference evidence="10 11" key="1">
    <citation type="submission" date="2016-10" db="EMBL/GenBank/DDBJ databases">
        <authorList>
            <person name="Varghese N."/>
            <person name="Submissions S."/>
        </authorList>
    </citation>
    <scope>NUCLEOTIDE SEQUENCE [LARGE SCALE GENOMIC DNA]</scope>
    <source>
        <strain evidence="10 11">DSM 21822</strain>
    </source>
</reference>
<evidence type="ECO:0000313" key="10">
    <source>
        <dbReference type="EMBL" id="SFK36749.1"/>
    </source>
</evidence>
<dbReference type="InterPro" id="IPR038731">
    <property type="entry name" value="RgtA/B/C-like"/>
</dbReference>
<comment type="subcellular location">
    <subcellularLocation>
        <location evidence="1">Cell membrane</location>
        <topology evidence="1">Multi-pass membrane protein</topology>
    </subcellularLocation>
</comment>
<keyword evidence="7 8" id="KW-0472">Membrane</keyword>
<proteinExistence type="predicted"/>
<accession>A0A1I3YZG5</accession>
<protein>
    <submittedName>
        <fullName evidence="10">Dolichyl-phosphate-mannose-protein mannosyltransferase</fullName>
    </submittedName>
</protein>
<dbReference type="PANTHER" id="PTHR33908:SF9">
    <property type="entry name" value="BLL5595 PROTEIN"/>
    <property type="match status" value="1"/>
</dbReference>
<dbReference type="AlphaFoldDB" id="A0A1I3YZG5"/>
<dbReference type="GO" id="GO:0009103">
    <property type="term" value="P:lipopolysaccharide biosynthetic process"/>
    <property type="evidence" value="ECO:0007669"/>
    <property type="project" value="UniProtKB-ARBA"/>
</dbReference>
<dbReference type="EMBL" id="FOSL01000005">
    <property type="protein sequence ID" value="SFK36749.1"/>
    <property type="molecule type" value="Genomic_DNA"/>
</dbReference>
<dbReference type="PANTHER" id="PTHR33908">
    <property type="entry name" value="MANNOSYLTRANSFERASE YKCB-RELATED"/>
    <property type="match status" value="1"/>
</dbReference>
<feature type="transmembrane region" description="Helical" evidence="8">
    <location>
        <begin position="301"/>
        <end position="320"/>
    </location>
</feature>
<dbReference type="OrthoDB" id="7671407at2"/>
<organism evidence="10 11">
    <name type="scientific">Neomesorhizobium albiziae</name>
    <dbReference type="NCBI Taxonomy" id="335020"/>
    <lineage>
        <taxon>Bacteria</taxon>
        <taxon>Pseudomonadati</taxon>
        <taxon>Pseudomonadota</taxon>
        <taxon>Alphaproteobacteria</taxon>
        <taxon>Hyphomicrobiales</taxon>
        <taxon>Phyllobacteriaceae</taxon>
        <taxon>Neomesorhizobium</taxon>
    </lineage>
</organism>
<keyword evidence="4 10" id="KW-0808">Transferase</keyword>
<evidence type="ECO:0000256" key="3">
    <source>
        <dbReference type="ARBA" id="ARBA00022676"/>
    </source>
</evidence>
<feature type="transmembrane region" description="Helical" evidence="8">
    <location>
        <begin position="118"/>
        <end position="135"/>
    </location>
</feature>
<feature type="transmembrane region" description="Helical" evidence="8">
    <location>
        <begin position="170"/>
        <end position="197"/>
    </location>
</feature>
<dbReference type="GO" id="GO:0016763">
    <property type="term" value="F:pentosyltransferase activity"/>
    <property type="evidence" value="ECO:0007669"/>
    <property type="project" value="TreeGrafter"/>
</dbReference>
<dbReference type="Proteomes" id="UP000323300">
    <property type="component" value="Unassembled WGS sequence"/>
</dbReference>
<evidence type="ECO:0000256" key="2">
    <source>
        <dbReference type="ARBA" id="ARBA00022475"/>
    </source>
</evidence>
<dbReference type="Pfam" id="PF13231">
    <property type="entry name" value="PMT_2"/>
    <property type="match status" value="1"/>
</dbReference>
<keyword evidence="5 8" id="KW-0812">Transmembrane</keyword>
<feature type="transmembrane region" description="Helical" evidence="8">
    <location>
        <begin position="356"/>
        <end position="374"/>
    </location>
</feature>
<evidence type="ECO:0000256" key="5">
    <source>
        <dbReference type="ARBA" id="ARBA00022692"/>
    </source>
</evidence>
<evidence type="ECO:0000259" key="9">
    <source>
        <dbReference type="Pfam" id="PF13231"/>
    </source>
</evidence>